<dbReference type="OrthoDB" id="6506757at2759"/>
<accession>A0A9N9WYD9</accession>
<dbReference type="GO" id="GO:0005886">
    <property type="term" value="C:plasma membrane"/>
    <property type="evidence" value="ECO:0007669"/>
    <property type="project" value="UniProtKB-SubCell"/>
</dbReference>
<evidence type="ECO:0000313" key="11">
    <source>
        <dbReference type="Proteomes" id="UP001153620"/>
    </source>
</evidence>
<keyword evidence="4 8" id="KW-1133">Transmembrane helix</keyword>
<evidence type="ECO:0000256" key="9">
    <source>
        <dbReference type="SAM" id="SignalP"/>
    </source>
</evidence>
<evidence type="ECO:0008006" key="12">
    <source>
        <dbReference type="Google" id="ProtNLM"/>
    </source>
</evidence>
<comment type="subcellular location">
    <subcellularLocation>
        <location evidence="1">Cell membrane</location>
        <topology evidence="1">Multi-pass membrane protein</topology>
    </subcellularLocation>
</comment>
<evidence type="ECO:0000256" key="1">
    <source>
        <dbReference type="ARBA" id="ARBA00004651"/>
    </source>
</evidence>
<keyword evidence="7" id="KW-0325">Glycoprotein</keyword>
<keyword evidence="6" id="KW-0675">Receptor</keyword>
<dbReference type="Proteomes" id="UP001153620">
    <property type="component" value="Chromosome 4"/>
</dbReference>
<dbReference type="InterPro" id="IPR052192">
    <property type="entry name" value="Insect_Ionotropic_Sensory_Rcpt"/>
</dbReference>
<reference evidence="10" key="1">
    <citation type="submission" date="2022-01" db="EMBL/GenBank/DDBJ databases">
        <authorList>
            <person name="King R."/>
        </authorList>
    </citation>
    <scope>NUCLEOTIDE SEQUENCE</scope>
</reference>
<evidence type="ECO:0000256" key="2">
    <source>
        <dbReference type="ARBA" id="ARBA00022475"/>
    </source>
</evidence>
<evidence type="ECO:0000256" key="8">
    <source>
        <dbReference type="SAM" id="Phobius"/>
    </source>
</evidence>
<feature type="chain" id="PRO_5040196025" description="Ionotropic receptor" evidence="9">
    <location>
        <begin position="23"/>
        <end position="705"/>
    </location>
</feature>
<evidence type="ECO:0000256" key="6">
    <source>
        <dbReference type="ARBA" id="ARBA00023170"/>
    </source>
</evidence>
<evidence type="ECO:0000256" key="3">
    <source>
        <dbReference type="ARBA" id="ARBA00022692"/>
    </source>
</evidence>
<feature type="transmembrane region" description="Helical" evidence="8">
    <location>
        <begin position="618"/>
        <end position="638"/>
    </location>
</feature>
<keyword evidence="9" id="KW-0732">Signal</keyword>
<gene>
    <name evidence="10" type="ORF">CHIRRI_LOCUS13719</name>
</gene>
<organism evidence="10 11">
    <name type="scientific">Chironomus riparius</name>
    <dbReference type="NCBI Taxonomy" id="315576"/>
    <lineage>
        <taxon>Eukaryota</taxon>
        <taxon>Metazoa</taxon>
        <taxon>Ecdysozoa</taxon>
        <taxon>Arthropoda</taxon>
        <taxon>Hexapoda</taxon>
        <taxon>Insecta</taxon>
        <taxon>Pterygota</taxon>
        <taxon>Neoptera</taxon>
        <taxon>Endopterygota</taxon>
        <taxon>Diptera</taxon>
        <taxon>Nematocera</taxon>
        <taxon>Chironomoidea</taxon>
        <taxon>Chironomidae</taxon>
        <taxon>Chironominae</taxon>
        <taxon>Chironomus</taxon>
    </lineage>
</organism>
<protein>
    <recommendedName>
        <fullName evidence="12">Ionotropic receptor</fullName>
    </recommendedName>
</protein>
<keyword evidence="11" id="KW-1185">Reference proteome</keyword>
<name>A0A9N9WYD9_9DIPT</name>
<proteinExistence type="predicted"/>
<dbReference type="PANTHER" id="PTHR42643">
    <property type="entry name" value="IONOTROPIC RECEPTOR 20A-RELATED"/>
    <property type="match status" value="1"/>
</dbReference>
<feature type="transmembrane region" description="Helical" evidence="8">
    <location>
        <begin position="437"/>
        <end position="454"/>
    </location>
</feature>
<feature type="transmembrane region" description="Helical" evidence="8">
    <location>
        <begin position="376"/>
        <end position="395"/>
    </location>
</feature>
<keyword evidence="3 8" id="KW-0812">Transmembrane</keyword>
<evidence type="ECO:0000256" key="7">
    <source>
        <dbReference type="ARBA" id="ARBA00023180"/>
    </source>
</evidence>
<dbReference type="AlphaFoldDB" id="A0A9N9WYD9"/>
<keyword evidence="5 8" id="KW-0472">Membrane</keyword>
<keyword evidence="2" id="KW-1003">Cell membrane</keyword>
<dbReference type="Gene3D" id="1.10.287.70">
    <property type="match status" value="1"/>
</dbReference>
<dbReference type="PANTHER" id="PTHR42643:SF37">
    <property type="entry name" value="IONOTROPIC RECEPTOR 11A-RELATED"/>
    <property type="match status" value="1"/>
</dbReference>
<evidence type="ECO:0000256" key="4">
    <source>
        <dbReference type="ARBA" id="ARBA00022989"/>
    </source>
</evidence>
<evidence type="ECO:0000256" key="5">
    <source>
        <dbReference type="ARBA" id="ARBA00023136"/>
    </source>
</evidence>
<sequence length="705" mass="82481">MLNLKQLFVIIWMSFSFNEALRAVLDDIQISVTSNAILEVVDVFYVNQFIPFDIFVFHRDDKDDDSANVGLIDENPSRFPQDPSHFEQVISKFLSKLSKLSYRLSTNQTIYDYKSFHATTKSIIFFLNSCLDYFHIHYEYALFNQYLHPFKFLIYIENCSFFQLFNNIENYIQLKKLFLHKGSLEVFEYLFINDGNFLYLTSLEWFSQGVCNKAHLKLINTFDKSTQKWHKKLKNHKKFQNYYGCDLVMLLYERESSEKLGTFIIDDKSSKIVPFGLTPLIFTLISKKLNFKPYFQPGKLKLKVSVFHSSNEMTLISVNGTIKPPNVCLEVTRFGDLRKLVAHSTTNVLQIREIILVTPGELYLPFEKLFLPFDDWTWQLIVLTFLTAFVAIFVINRLPKIFQITIYGENVTTPVLNVVSSFFGISQVKLPDKNFPRFILIMFVMFCLIFRTCYQSKLFELMTSEPRRAPPKSIEDLVDRNYTMYVPVNFAAGKDLTANEQWPYTKFVDILEYSDIFDTQSQNSSARIAMTMQSMVLDHYEWSTGDSKFWLQIPDTAVQVSHVGFSMFSNNFFMQGLNEVTEHLVMSGIMDKIVRDLMGTKRKFIKGSEPQTLSIENLSFGFIIWMWFCGVCVLVFMLEISVGNFKKLSSYSEVFKVLRDAVVTFADVKRFRRWFEHLKSQKLCRNNDKMRKTVKHAIENVLDIL</sequence>
<evidence type="ECO:0000313" key="10">
    <source>
        <dbReference type="EMBL" id="CAG9810907.1"/>
    </source>
</evidence>
<feature type="signal peptide" evidence="9">
    <location>
        <begin position="1"/>
        <end position="22"/>
    </location>
</feature>
<dbReference type="EMBL" id="OU895880">
    <property type="protein sequence ID" value="CAG9810907.1"/>
    <property type="molecule type" value="Genomic_DNA"/>
</dbReference>
<reference evidence="10" key="2">
    <citation type="submission" date="2022-10" db="EMBL/GenBank/DDBJ databases">
        <authorList>
            <consortium name="ENA_rothamsted_submissions"/>
            <consortium name="culmorum"/>
            <person name="King R."/>
        </authorList>
    </citation>
    <scope>NUCLEOTIDE SEQUENCE</scope>
</reference>